<dbReference type="GO" id="GO:0016787">
    <property type="term" value="F:hydrolase activity"/>
    <property type="evidence" value="ECO:0007669"/>
    <property type="project" value="UniProtKB-KW"/>
</dbReference>
<dbReference type="Gene3D" id="3.40.50.1820">
    <property type="entry name" value="alpha/beta hydrolase"/>
    <property type="match status" value="1"/>
</dbReference>
<dbReference type="PANTHER" id="PTHR11487">
    <property type="entry name" value="THIOESTERASE"/>
    <property type="match status" value="1"/>
</dbReference>
<dbReference type="InterPro" id="IPR012223">
    <property type="entry name" value="TEII"/>
</dbReference>
<reference evidence="4 5" key="1">
    <citation type="submission" date="2016-01" db="EMBL/GenBank/DDBJ databases">
        <title>Whole genome sequence and analysis of Micromonospora rosaria DSM 803, which can produce antibacterial substance rosamicin.</title>
        <authorList>
            <person name="Yang H."/>
            <person name="He X."/>
            <person name="Zhu D."/>
        </authorList>
    </citation>
    <scope>NUCLEOTIDE SEQUENCE [LARGE SCALE GENOMIC DNA]</scope>
    <source>
        <strain evidence="4 5">DSM 803</strain>
    </source>
</reference>
<accession>A0A136PQP7</accession>
<dbReference type="InterPro" id="IPR001031">
    <property type="entry name" value="Thioesterase"/>
</dbReference>
<name>A0A136PQP7_9ACTN</name>
<evidence type="ECO:0000256" key="2">
    <source>
        <dbReference type="ARBA" id="ARBA00022801"/>
    </source>
</evidence>
<gene>
    <name evidence="4" type="ORF">AWW66_18385</name>
</gene>
<comment type="caution">
    <text evidence="4">The sequence shown here is derived from an EMBL/GenBank/DDBJ whole genome shotgun (WGS) entry which is preliminary data.</text>
</comment>
<keyword evidence="2" id="KW-0378">Hydrolase</keyword>
<dbReference type="InterPro" id="IPR020802">
    <property type="entry name" value="TesA-like"/>
</dbReference>
<keyword evidence="5" id="KW-1185">Reference proteome</keyword>
<dbReference type="GO" id="GO:0008610">
    <property type="term" value="P:lipid biosynthetic process"/>
    <property type="evidence" value="ECO:0007669"/>
    <property type="project" value="TreeGrafter"/>
</dbReference>
<dbReference type="SMART" id="SM00824">
    <property type="entry name" value="PKS_TE"/>
    <property type="match status" value="1"/>
</dbReference>
<feature type="domain" description="Thioesterase TesA-like" evidence="3">
    <location>
        <begin position="7"/>
        <end position="226"/>
    </location>
</feature>
<sequence length="238" mass="27020">MEKLPLVCFPHAGSGTLYYSKWKFAFSDGIDVRVVQYPLREQRTNTPMPASLPLLARDIFTELVDSFRGTFAIWGHSMGSIVGYEVAKLCQQRLDNPPLMFFTSGSAAPCDRGFQRVSDLDTPEGIKKVLRDYGGLTEENLADADFMNYFAPIIGGDLRLLGSYQDVAVEQLRCPIVVMKGRADRVVTDQWQRYTERPVETTEFDGGHFFIEERRPEIAAFMESKIQLMWQRKAASAR</sequence>
<dbReference type="EMBL" id="LRQV01000068">
    <property type="protein sequence ID" value="KXK60536.1"/>
    <property type="molecule type" value="Genomic_DNA"/>
</dbReference>
<dbReference type="AlphaFoldDB" id="A0A136PQP7"/>
<dbReference type="Pfam" id="PF00975">
    <property type="entry name" value="Thioesterase"/>
    <property type="match status" value="1"/>
</dbReference>
<proteinExistence type="inferred from homology"/>
<dbReference type="SUPFAM" id="SSF53474">
    <property type="entry name" value="alpha/beta-Hydrolases"/>
    <property type="match status" value="1"/>
</dbReference>
<evidence type="ECO:0000313" key="4">
    <source>
        <dbReference type="EMBL" id="KXK60536.1"/>
    </source>
</evidence>
<evidence type="ECO:0000256" key="1">
    <source>
        <dbReference type="ARBA" id="ARBA00007169"/>
    </source>
</evidence>
<protein>
    <submittedName>
        <fullName evidence="4">Thioesterase</fullName>
    </submittedName>
</protein>
<evidence type="ECO:0000259" key="3">
    <source>
        <dbReference type="SMART" id="SM00824"/>
    </source>
</evidence>
<dbReference type="InterPro" id="IPR029058">
    <property type="entry name" value="AB_hydrolase_fold"/>
</dbReference>
<organism evidence="4 5">
    <name type="scientific">Micromonospora rosaria</name>
    <dbReference type="NCBI Taxonomy" id="47874"/>
    <lineage>
        <taxon>Bacteria</taxon>
        <taxon>Bacillati</taxon>
        <taxon>Actinomycetota</taxon>
        <taxon>Actinomycetes</taxon>
        <taxon>Micromonosporales</taxon>
        <taxon>Micromonosporaceae</taxon>
        <taxon>Micromonospora</taxon>
    </lineage>
</organism>
<comment type="similarity">
    <text evidence="1">Belongs to the thioesterase family.</text>
</comment>
<evidence type="ECO:0000313" key="5">
    <source>
        <dbReference type="Proteomes" id="UP000070620"/>
    </source>
</evidence>
<dbReference type="PANTHER" id="PTHR11487:SF0">
    <property type="entry name" value="S-ACYL FATTY ACID SYNTHASE THIOESTERASE, MEDIUM CHAIN"/>
    <property type="match status" value="1"/>
</dbReference>
<dbReference type="Proteomes" id="UP000070620">
    <property type="component" value="Unassembled WGS sequence"/>
</dbReference>